<dbReference type="EMBL" id="CP001874">
    <property type="protein sequence ID" value="ADG87574.1"/>
    <property type="molecule type" value="Genomic_DNA"/>
</dbReference>
<dbReference type="PANTHER" id="PTHR42998:SF1">
    <property type="entry name" value="TYPE I RESTRICTION ENZYME HINDI METHYLASE SUBUNIT"/>
    <property type="match status" value="1"/>
</dbReference>
<dbReference type="SUPFAM" id="SSF53335">
    <property type="entry name" value="S-adenosyl-L-methionine-dependent methyltransferases"/>
    <property type="match status" value="1"/>
</dbReference>
<dbReference type="STRING" id="469371.Tbis_0850"/>
<dbReference type="GO" id="GO:0032259">
    <property type="term" value="P:methylation"/>
    <property type="evidence" value="ECO:0007669"/>
    <property type="project" value="UniProtKB-KW"/>
</dbReference>
<dbReference type="PANTHER" id="PTHR42998">
    <property type="entry name" value="TYPE I RESTRICTION ENZYME HINDVIIP M PROTEIN-RELATED"/>
    <property type="match status" value="1"/>
</dbReference>
<keyword evidence="1" id="KW-0680">Restriction system</keyword>
<keyword evidence="4" id="KW-0808">Transferase</keyword>
<dbReference type="HOGENOM" id="CLU_022127_0_0_11"/>
<dbReference type="InterPro" id="IPR003356">
    <property type="entry name" value="DNA_methylase_A-5"/>
</dbReference>
<gene>
    <name evidence="4" type="ordered locus">Tbis_0850</name>
</gene>
<dbReference type="GO" id="GO:0003677">
    <property type="term" value="F:DNA binding"/>
    <property type="evidence" value="ECO:0007669"/>
    <property type="project" value="InterPro"/>
</dbReference>
<dbReference type="GO" id="GO:0009307">
    <property type="term" value="P:DNA restriction-modification system"/>
    <property type="evidence" value="ECO:0007669"/>
    <property type="project" value="UniProtKB-KW"/>
</dbReference>
<name>D6Y6K2_THEBD</name>
<organism evidence="4 5">
    <name type="scientific">Thermobispora bispora (strain ATCC 19993 / DSM 43833 / CBS 139.67 / JCM 10125 / KCTC 9307 / NBRC 14880 / R51)</name>
    <dbReference type="NCBI Taxonomy" id="469371"/>
    <lineage>
        <taxon>Bacteria</taxon>
        <taxon>Bacillati</taxon>
        <taxon>Actinomycetota</taxon>
        <taxon>Actinomycetes</taxon>
        <taxon>Streptosporangiales</taxon>
        <taxon>Streptosporangiaceae</taxon>
        <taxon>Thermobispora</taxon>
    </lineage>
</organism>
<accession>D6Y6K2</accession>
<dbReference type="Gene3D" id="3.40.50.150">
    <property type="entry name" value="Vaccinia Virus protein VP39"/>
    <property type="match status" value="1"/>
</dbReference>
<dbReference type="InterPro" id="IPR002052">
    <property type="entry name" value="DNA_methylase_N6_adenine_CS"/>
</dbReference>
<dbReference type="PROSITE" id="PS00092">
    <property type="entry name" value="N6_MTASE"/>
    <property type="match status" value="1"/>
</dbReference>
<keyword evidence="5" id="KW-1185">Reference proteome</keyword>
<dbReference type="AlphaFoldDB" id="D6Y6K2"/>
<evidence type="ECO:0000256" key="1">
    <source>
        <dbReference type="ARBA" id="ARBA00022747"/>
    </source>
</evidence>
<feature type="compositionally biased region" description="Gly residues" evidence="2">
    <location>
        <begin position="502"/>
        <end position="512"/>
    </location>
</feature>
<dbReference type="eggNOG" id="COG0286">
    <property type="taxonomic scope" value="Bacteria"/>
</dbReference>
<dbReference type="RefSeq" id="WP_013131107.1">
    <property type="nucleotide sequence ID" value="NC_014165.1"/>
</dbReference>
<evidence type="ECO:0000259" key="3">
    <source>
        <dbReference type="Pfam" id="PF02384"/>
    </source>
</evidence>
<evidence type="ECO:0000313" key="5">
    <source>
        <dbReference type="Proteomes" id="UP000006640"/>
    </source>
</evidence>
<keyword evidence="4" id="KW-0489">Methyltransferase</keyword>
<feature type="domain" description="DNA methylase adenine-specific" evidence="3">
    <location>
        <begin position="157"/>
        <end position="343"/>
    </location>
</feature>
<dbReference type="KEGG" id="tbi:Tbis_0850"/>
<dbReference type="CDD" id="cd02440">
    <property type="entry name" value="AdoMet_MTases"/>
    <property type="match status" value="1"/>
</dbReference>
<protein>
    <submittedName>
        <fullName evidence="4">N-6 DNA methylase</fullName>
    </submittedName>
</protein>
<dbReference type="Proteomes" id="UP000006640">
    <property type="component" value="Chromosome"/>
</dbReference>
<proteinExistence type="predicted"/>
<dbReference type="Pfam" id="PF02384">
    <property type="entry name" value="N6_Mtase"/>
    <property type="match status" value="1"/>
</dbReference>
<dbReference type="InterPro" id="IPR052916">
    <property type="entry name" value="Type-I_RE_MTase_Subunit"/>
</dbReference>
<feature type="compositionally biased region" description="Basic and acidic residues" evidence="2">
    <location>
        <begin position="484"/>
        <end position="501"/>
    </location>
</feature>
<evidence type="ECO:0000313" key="4">
    <source>
        <dbReference type="EMBL" id="ADG87574.1"/>
    </source>
</evidence>
<evidence type="ECO:0000256" key="2">
    <source>
        <dbReference type="SAM" id="MobiDB-lite"/>
    </source>
</evidence>
<dbReference type="PRINTS" id="PR00507">
    <property type="entry name" value="N12N6MTFRASE"/>
</dbReference>
<dbReference type="OrthoDB" id="9784823at2"/>
<dbReference type="REBASE" id="26040">
    <property type="entry name" value="M.TbiR51ORF850P"/>
</dbReference>
<dbReference type="GO" id="GO:0008170">
    <property type="term" value="F:N-methyltransferase activity"/>
    <property type="evidence" value="ECO:0007669"/>
    <property type="project" value="InterPro"/>
</dbReference>
<feature type="region of interest" description="Disordered" evidence="2">
    <location>
        <begin position="476"/>
        <end position="517"/>
    </location>
</feature>
<sequence length="675" mass="71851">MSQDATVNAGDIARLADVGRAAVSNWRRRYEDFPRPVGGTASSPLFSLPEVEEWLRRNGKLRAVSLGDRIWQRLRASAGDLRLGDLLGQVGAFLLFLSRDPEGWKRLAAEDDPAARLPRLLAEATPDLPVTAGGPRPSGELLRLIAEMAEREGAIETFEFLCERFIEVHSRRLGLTRPDVAGLMIRLAAADAESVLDPACGMGGLLLAAGAPRLLGQDVNHTVAQLAAVRLLLRGRDARIVAGDALRGDGFPGEQVDAVVCDPPFNERAWGHAELVGDPRWAYGVPPRGESELAWVQHCLAHVRPGGLVAILMPSAAAARRSGRRIRSGLLRAGALRAVITLAAAGPDLWLLRRPARGEPLPASILVADATGDLGLAEAAWRAHLAGEDLPDRARAVQIIDLLDDEVDVGPVRHLAFRGSARDYFRVRDRFSAASAALTAALPDLEALPEPAPGWEASVTTVAELAKAGLVTIHHSSLKSMPEPAEHRGGAPGRHRGDREGGGCPGEATGEGGGHRERRLPLLTADDLMAGGRPSGSIPPAAGLVTTRPGDIVVSPATARVVDEGGAVLGPHLSLLRVDRTTIDPDFLAGFLRFSAARTRAHVHSTRVDARRARVPRLPLSGQRLYGRAFRRLLELEDGVRELASAGQALARAGLEGLASGRLRPRGRAQDGEPG</sequence>
<reference evidence="4 5" key="1">
    <citation type="submission" date="2010-01" db="EMBL/GenBank/DDBJ databases">
        <title>The complete genome of Thermobispora bispora DSM 43833.</title>
        <authorList>
            <consortium name="US DOE Joint Genome Institute (JGI-PGF)"/>
            <person name="Lucas S."/>
            <person name="Copeland A."/>
            <person name="Lapidus A."/>
            <person name="Glavina del Rio T."/>
            <person name="Dalin E."/>
            <person name="Tice H."/>
            <person name="Bruce D."/>
            <person name="Goodwin L."/>
            <person name="Pitluck S."/>
            <person name="Kyrpides N."/>
            <person name="Mavromatis K."/>
            <person name="Ivanova N."/>
            <person name="Mikhailova N."/>
            <person name="Chertkov O."/>
            <person name="Brettin T."/>
            <person name="Detter J.C."/>
            <person name="Han C."/>
            <person name="Larimer F."/>
            <person name="Land M."/>
            <person name="Hauser L."/>
            <person name="Markowitz V."/>
            <person name="Cheng J.-F."/>
            <person name="Hugenholtz P."/>
            <person name="Woyke T."/>
            <person name="Wu D."/>
            <person name="Jando M."/>
            <person name="Schneider S."/>
            <person name="Klenk H.-P."/>
            <person name="Eisen J.A."/>
        </authorList>
    </citation>
    <scope>NUCLEOTIDE SEQUENCE [LARGE SCALE GENOMIC DNA]</scope>
    <source>
        <strain evidence="5">ATCC 19993 / DSM 43833 / CBS 139.67 / JCM 10125 / KCTC 9307 / NBRC 14880 / R51</strain>
    </source>
</reference>
<dbReference type="InterPro" id="IPR029063">
    <property type="entry name" value="SAM-dependent_MTases_sf"/>
</dbReference>